<evidence type="ECO:0000259" key="2">
    <source>
        <dbReference type="Pfam" id="PF07883"/>
    </source>
</evidence>
<sequence length="171" mass="18645">MTNLPPDNPQRDVTTIQPDDPDLPHISIVGDTYTILLSGEDTAGKMCLIDMYVPPGGGPGPHRQDFEETFVITKGEIDLTVRGEPIRAEAGETIHIPANAPHMFTNTTDRSARMLCICEPAGQEEFFLSAGVPVEGRTSTAELDEEAIEEQLNRIEALAPEYNTELLGTPE</sequence>
<dbReference type="InterPro" id="IPR013096">
    <property type="entry name" value="Cupin_2"/>
</dbReference>
<dbReference type="InterPro" id="IPR011051">
    <property type="entry name" value="RmlC_Cupin_sf"/>
</dbReference>
<dbReference type="Proteomes" id="UP001501729">
    <property type="component" value="Unassembled WGS sequence"/>
</dbReference>
<protein>
    <recommendedName>
        <fullName evidence="2">Cupin type-2 domain-containing protein</fullName>
    </recommendedName>
</protein>
<dbReference type="InterPro" id="IPR053146">
    <property type="entry name" value="QDO-like"/>
</dbReference>
<dbReference type="Gene3D" id="2.60.120.10">
    <property type="entry name" value="Jelly Rolls"/>
    <property type="match status" value="1"/>
</dbReference>
<feature type="region of interest" description="Disordered" evidence="1">
    <location>
        <begin position="1"/>
        <end position="22"/>
    </location>
</feature>
<dbReference type="PANTHER" id="PTHR36440:SF1">
    <property type="entry name" value="PUTATIVE (AFU_ORTHOLOGUE AFUA_8G07350)-RELATED"/>
    <property type="match status" value="1"/>
</dbReference>
<accession>A0AAV3UQ28</accession>
<dbReference type="InterPro" id="IPR014710">
    <property type="entry name" value="RmlC-like_jellyroll"/>
</dbReference>
<dbReference type="GeneID" id="68617159"/>
<evidence type="ECO:0000313" key="3">
    <source>
        <dbReference type="EMBL" id="GAA5062966.1"/>
    </source>
</evidence>
<organism evidence="3 4">
    <name type="scientific">Haladaptatus pallidirubidus</name>
    <dbReference type="NCBI Taxonomy" id="1008152"/>
    <lineage>
        <taxon>Archaea</taxon>
        <taxon>Methanobacteriati</taxon>
        <taxon>Methanobacteriota</taxon>
        <taxon>Stenosarchaea group</taxon>
        <taxon>Halobacteria</taxon>
        <taxon>Halobacteriales</taxon>
        <taxon>Haladaptataceae</taxon>
        <taxon>Haladaptatus</taxon>
    </lineage>
</organism>
<dbReference type="EMBL" id="BAABKX010000024">
    <property type="protein sequence ID" value="GAA5062966.1"/>
    <property type="molecule type" value="Genomic_DNA"/>
</dbReference>
<name>A0AAV3UQ28_9EURY</name>
<dbReference type="SUPFAM" id="SSF51182">
    <property type="entry name" value="RmlC-like cupins"/>
    <property type="match status" value="1"/>
</dbReference>
<keyword evidence="4" id="KW-1185">Reference proteome</keyword>
<feature type="compositionally biased region" description="Polar residues" evidence="1">
    <location>
        <begin position="1"/>
        <end position="17"/>
    </location>
</feature>
<reference evidence="3 4" key="1">
    <citation type="journal article" date="2019" name="Int. J. Syst. Evol. Microbiol.">
        <title>The Global Catalogue of Microorganisms (GCM) 10K type strain sequencing project: providing services to taxonomists for standard genome sequencing and annotation.</title>
        <authorList>
            <consortium name="The Broad Institute Genomics Platform"/>
            <consortium name="The Broad Institute Genome Sequencing Center for Infectious Disease"/>
            <person name="Wu L."/>
            <person name="Ma J."/>
        </authorList>
    </citation>
    <scope>NUCLEOTIDE SEQUENCE [LARGE SCALE GENOMIC DNA]</scope>
    <source>
        <strain evidence="3 4">JCM 17504</strain>
    </source>
</reference>
<dbReference type="PANTHER" id="PTHR36440">
    <property type="entry name" value="PUTATIVE (AFU_ORTHOLOGUE AFUA_8G07350)-RELATED"/>
    <property type="match status" value="1"/>
</dbReference>
<feature type="domain" description="Cupin type-2" evidence="2">
    <location>
        <begin position="51"/>
        <end position="118"/>
    </location>
</feature>
<comment type="caution">
    <text evidence="3">The sequence shown here is derived from an EMBL/GenBank/DDBJ whole genome shotgun (WGS) entry which is preliminary data.</text>
</comment>
<evidence type="ECO:0000313" key="4">
    <source>
        <dbReference type="Proteomes" id="UP001501729"/>
    </source>
</evidence>
<gene>
    <name evidence="3" type="ORF">GCM10025751_50860</name>
</gene>
<proteinExistence type="predicted"/>
<evidence type="ECO:0000256" key="1">
    <source>
        <dbReference type="SAM" id="MobiDB-lite"/>
    </source>
</evidence>
<dbReference type="Pfam" id="PF07883">
    <property type="entry name" value="Cupin_2"/>
    <property type="match status" value="1"/>
</dbReference>
<dbReference type="RefSeq" id="WP_227778585.1">
    <property type="nucleotide sequence ID" value="NZ_BAABKX010000024.1"/>
</dbReference>
<dbReference type="AlphaFoldDB" id="A0AAV3UQ28"/>